<organism evidence="1 2">
    <name type="scientific">Periconia digitata</name>
    <dbReference type="NCBI Taxonomy" id="1303443"/>
    <lineage>
        <taxon>Eukaryota</taxon>
        <taxon>Fungi</taxon>
        <taxon>Dikarya</taxon>
        <taxon>Ascomycota</taxon>
        <taxon>Pezizomycotina</taxon>
        <taxon>Dothideomycetes</taxon>
        <taxon>Pleosporomycetidae</taxon>
        <taxon>Pleosporales</taxon>
        <taxon>Massarineae</taxon>
        <taxon>Periconiaceae</taxon>
        <taxon>Periconia</taxon>
    </lineage>
</organism>
<dbReference type="EMBL" id="CAOQHR010000004">
    <property type="protein sequence ID" value="CAI6333561.1"/>
    <property type="molecule type" value="Genomic_DNA"/>
</dbReference>
<dbReference type="OrthoDB" id="366390at2759"/>
<accession>A0A9W4XQC5</accession>
<keyword evidence="2" id="KW-1185">Reference proteome</keyword>
<dbReference type="Proteomes" id="UP001152607">
    <property type="component" value="Unassembled WGS sequence"/>
</dbReference>
<reference evidence="1" key="1">
    <citation type="submission" date="2023-01" db="EMBL/GenBank/DDBJ databases">
        <authorList>
            <person name="Van Ghelder C."/>
            <person name="Rancurel C."/>
        </authorList>
    </citation>
    <scope>NUCLEOTIDE SEQUENCE</scope>
    <source>
        <strain evidence="1">CNCM I-4278</strain>
    </source>
</reference>
<evidence type="ECO:0000313" key="1">
    <source>
        <dbReference type="EMBL" id="CAI6333561.1"/>
    </source>
</evidence>
<dbReference type="AlphaFoldDB" id="A0A9W4XQC5"/>
<sequence>MSLSKLPAEIFKITIHHVVLEAGMNRAWTLRQVNRIFAAEIKHDILTHQTRNVIEPLLPELVTFESESVFPKDIIGENIEYYLHSCLINPLDASKPFIAKVRQLIEFVCEEQKIVVEAARRDCSSLLCQGLVAMLGERRIIDML</sequence>
<proteinExistence type="predicted"/>
<comment type="caution">
    <text evidence="1">The sequence shown here is derived from an EMBL/GenBank/DDBJ whole genome shotgun (WGS) entry which is preliminary data.</text>
</comment>
<evidence type="ECO:0000313" key="2">
    <source>
        <dbReference type="Proteomes" id="UP001152607"/>
    </source>
</evidence>
<name>A0A9W4XQC5_9PLEO</name>
<gene>
    <name evidence="1" type="ORF">PDIGIT_LOCUS6606</name>
</gene>
<protein>
    <submittedName>
        <fullName evidence="1">Uncharacterized protein</fullName>
    </submittedName>
</protein>